<reference evidence="2 3" key="1">
    <citation type="submission" date="2021-01" db="EMBL/GenBank/DDBJ databases">
        <title>Genomic Encyclopedia of Type Strains, Phase IV (KMG-IV): sequencing the most valuable type-strain genomes for metagenomic binning, comparative biology and taxonomic classification.</title>
        <authorList>
            <person name="Goeker M."/>
        </authorList>
    </citation>
    <scope>NUCLEOTIDE SEQUENCE [LARGE SCALE GENOMIC DNA]</scope>
    <source>
        <strain evidence="2 3">DSM 24834</strain>
    </source>
</reference>
<evidence type="ECO:0000313" key="2">
    <source>
        <dbReference type="EMBL" id="MBM7586301.1"/>
    </source>
</evidence>
<feature type="compositionally biased region" description="Low complexity" evidence="1">
    <location>
        <begin position="87"/>
        <end position="97"/>
    </location>
</feature>
<sequence length="140" mass="15620">MGKIETWKLTSSEKRVSINFIKIFSIYSLLCFNLTQLTVPTSAVFKDAHEATGVIKTGTWTNTLSDKSEKSKLQPPSRETTPKALVSSISSNPSNIEEQQRSNTDQIHPSDYSEVEKNSTENKKEKDLSKTTTKNEIHGG</sequence>
<comment type="caution">
    <text evidence="2">The sequence shown here is derived from an EMBL/GenBank/DDBJ whole genome shotgun (WGS) entry which is preliminary data.</text>
</comment>
<evidence type="ECO:0000313" key="3">
    <source>
        <dbReference type="Proteomes" id="UP001646157"/>
    </source>
</evidence>
<keyword evidence="3" id="KW-1185">Reference proteome</keyword>
<feature type="compositionally biased region" description="Basic and acidic residues" evidence="1">
    <location>
        <begin position="114"/>
        <end position="140"/>
    </location>
</feature>
<dbReference type="Proteomes" id="UP001646157">
    <property type="component" value="Unassembled WGS sequence"/>
</dbReference>
<gene>
    <name evidence="2" type="ORF">JOC86_002853</name>
</gene>
<accession>A0ABS2NFG9</accession>
<evidence type="ECO:0000256" key="1">
    <source>
        <dbReference type="SAM" id="MobiDB-lite"/>
    </source>
</evidence>
<organism evidence="2 3">
    <name type="scientific">Rossellomorea pakistanensis</name>
    <dbReference type="NCBI Taxonomy" id="992288"/>
    <lineage>
        <taxon>Bacteria</taxon>
        <taxon>Bacillati</taxon>
        <taxon>Bacillota</taxon>
        <taxon>Bacilli</taxon>
        <taxon>Bacillales</taxon>
        <taxon>Bacillaceae</taxon>
        <taxon>Rossellomorea</taxon>
    </lineage>
</organism>
<protein>
    <submittedName>
        <fullName evidence="2">YqxM protein</fullName>
    </submittedName>
</protein>
<dbReference type="EMBL" id="JAFBDZ010000003">
    <property type="protein sequence ID" value="MBM7586301.1"/>
    <property type="molecule type" value="Genomic_DNA"/>
</dbReference>
<feature type="region of interest" description="Disordered" evidence="1">
    <location>
        <begin position="56"/>
        <end position="140"/>
    </location>
</feature>
<name>A0ABS2NFG9_9BACI</name>
<proteinExistence type="predicted"/>
<dbReference type="RefSeq" id="WP_205173543.1">
    <property type="nucleotide sequence ID" value="NZ_JAFBDZ010000003.1"/>
</dbReference>